<dbReference type="EMBL" id="JACNJN010000196">
    <property type="protein sequence ID" value="MBC8336816.1"/>
    <property type="molecule type" value="Genomic_DNA"/>
</dbReference>
<feature type="transmembrane region" description="Helical" evidence="7">
    <location>
        <begin position="227"/>
        <end position="245"/>
    </location>
</feature>
<gene>
    <name evidence="9" type="ORF">H8E29_16265</name>
</gene>
<sequence>MRPILPLYLTSVGVSPKILGLMFSMAMAGMLFGEISWGWVADKIGIKLPMSVGTTIFGLIIFFFAYTQNISSLFILFLFWGLARSALFGPGRGYIGAAASPSNKAASMAIIAVLLSASSSLGALSSGFIADTWGYRFVFFAACGVALIGGGVLLIGLKKTRWVAHKPITIPSSFTNTSSFKNVLSFCRPLAPQCLVATLFFLGHGILGAFLPLLATQVVGGISATEVGFLYFIAGFVSMILGIPLGMLADRAGKKKIMIFGLLLSSVALAGMAFATSYLWLIIVTISQSVGMAMFSPASMGLLSDSVSSQRQSTAMGVYGGLCEDPGIIAGSALGGFIWSAWGPQATFLTGAIAAGLGVVVSLALIKESS</sequence>
<feature type="transmembrane region" description="Helical" evidence="7">
    <location>
        <begin position="257"/>
        <end position="274"/>
    </location>
</feature>
<organism evidence="9 10">
    <name type="scientific">Candidatus Desulfolinea nitratireducens</name>
    <dbReference type="NCBI Taxonomy" id="2841698"/>
    <lineage>
        <taxon>Bacteria</taxon>
        <taxon>Bacillati</taxon>
        <taxon>Chloroflexota</taxon>
        <taxon>Anaerolineae</taxon>
        <taxon>Anaerolineales</taxon>
        <taxon>Anaerolineales incertae sedis</taxon>
        <taxon>Candidatus Desulfolinea</taxon>
    </lineage>
</organism>
<proteinExistence type="predicted"/>
<dbReference type="PROSITE" id="PS50850">
    <property type="entry name" value="MFS"/>
    <property type="match status" value="1"/>
</dbReference>
<dbReference type="InterPro" id="IPR011701">
    <property type="entry name" value="MFS"/>
</dbReference>
<dbReference type="Gene3D" id="1.20.1250.20">
    <property type="entry name" value="MFS general substrate transporter like domains"/>
    <property type="match status" value="2"/>
</dbReference>
<evidence type="ECO:0000256" key="1">
    <source>
        <dbReference type="ARBA" id="ARBA00004651"/>
    </source>
</evidence>
<evidence type="ECO:0000313" key="10">
    <source>
        <dbReference type="Proteomes" id="UP000614469"/>
    </source>
</evidence>
<comment type="subcellular location">
    <subcellularLocation>
        <location evidence="1">Cell membrane</location>
        <topology evidence="1">Multi-pass membrane protein</topology>
    </subcellularLocation>
</comment>
<dbReference type="AlphaFoldDB" id="A0A8J6NJD9"/>
<evidence type="ECO:0000256" key="4">
    <source>
        <dbReference type="ARBA" id="ARBA00022692"/>
    </source>
</evidence>
<evidence type="ECO:0000256" key="7">
    <source>
        <dbReference type="SAM" id="Phobius"/>
    </source>
</evidence>
<keyword evidence="2" id="KW-0813">Transport</keyword>
<feature type="transmembrane region" description="Helical" evidence="7">
    <location>
        <begin position="48"/>
        <end position="67"/>
    </location>
</feature>
<feature type="transmembrane region" description="Helical" evidence="7">
    <location>
        <begin position="194"/>
        <end position="215"/>
    </location>
</feature>
<feature type="transmembrane region" description="Helical" evidence="7">
    <location>
        <begin position="348"/>
        <end position="366"/>
    </location>
</feature>
<keyword evidence="3" id="KW-1003">Cell membrane</keyword>
<dbReference type="Pfam" id="PF07690">
    <property type="entry name" value="MFS_1"/>
    <property type="match status" value="1"/>
</dbReference>
<dbReference type="InterPro" id="IPR020846">
    <property type="entry name" value="MFS_dom"/>
</dbReference>
<accession>A0A8J6NJD9</accession>
<evidence type="ECO:0000313" key="9">
    <source>
        <dbReference type="EMBL" id="MBC8336816.1"/>
    </source>
</evidence>
<feature type="domain" description="Major facilitator superfamily (MFS) profile" evidence="8">
    <location>
        <begin position="1"/>
        <end position="370"/>
    </location>
</feature>
<keyword evidence="4 7" id="KW-0812">Transmembrane</keyword>
<feature type="transmembrane region" description="Helical" evidence="7">
    <location>
        <begin position="135"/>
        <end position="157"/>
    </location>
</feature>
<dbReference type="PANTHER" id="PTHR23517">
    <property type="entry name" value="RESISTANCE PROTEIN MDTM, PUTATIVE-RELATED-RELATED"/>
    <property type="match status" value="1"/>
</dbReference>
<dbReference type="InterPro" id="IPR050171">
    <property type="entry name" value="MFS_Transporters"/>
</dbReference>
<evidence type="ECO:0000256" key="2">
    <source>
        <dbReference type="ARBA" id="ARBA00022448"/>
    </source>
</evidence>
<protein>
    <submittedName>
        <fullName evidence="9">MFS transporter</fullName>
    </submittedName>
</protein>
<reference evidence="9 10" key="1">
    <citation type="submission" date="2020-08" db="EMBL/GenBank/DDBJ databases">
        <title>Bridging the membrane lipid divide: bacteria of the FCB group superphylum have the potential to synthesize archaeal ether lipids.</title>
        <authorList>
            <person name="Villanueva L."/>
            <person name="Von Meijenfeldt F.A.B."/>
            <person name="Westbye A.B."/>
            <person name="Yadav S."/>
            <person name="Hopmans E.C."/>
            <person name="Dutilh B.E."/>
            <person name="Sinninghe Damste J.S."/>
        </authorList>
    </citation>
    <scope>NUCLEOTIDE SEQUENCE [LARGE SCALE GENOMIC DNA]</scope>
    <source>
        <strain evidence="9">NIOZ-UU36</strain>
    </source>
</reference>
<evidence type="ECO:0000256" key="5">
    <source>
        <dbReference type="ARBA" id="ARBA00022989"/>
    </source>
</evidence>
<evidence type="ECO:0000256" key="3">
    <source>
        <dbReference type="ARBA" id="ARBA00022475"/>
    </source>
</evidence>
<feature type="transmembrane region" description="Helical" evidence="7">
    <location>
        <begin position="73"/>
        <end position="95"/>
    </location>
</feature>
<evidence type="ECO:0000259" key="8">
    <source>
        <dbReference type="PROSITE" id="PS50850"/>
    </source>
</evidence>
<dbReference type="PANTHER" id="PTHR23517:SF3">
    <property type="entry name" value="INTEGRAL MEMBRANE TRANSPORT PROTEIN"/>
    <property type="match status" value="1"/>
</dbReference>
<dbReference type="InterPro" id="IPR036259">
    <property type="entry name" value="MFS_trans_sf"/>
</dbReference>
<keyword evidence="6 7" id="KW-0472">Membrane</keyword>
<dbReference type="GO" id="GO:0022857">
    <property type="term" value="F:transmembrane transporter activity"/>
    <property type="evidence" value="ECO:0007669"/>
    <property type="project" value="InterPro"/>
</dbReference>
<dbReference type="GO" id="GO:0005886">
    <property type="term" value="C:plasma membrane"/>
    <property type="evidence" value="ECO:0007669"/>
    <property type="project" value="UniProtKB-SubCell"/>
</dbReference>
<name>A0A8J6NJD9_9CHLR</name>
<dbReference type="CDD" id="cd17325">
    <property type="entry name" value="MFS_MdtG_SLC18_like"/>
    <property type="match status" value="1"/>
</dbReference>
<dbReference type="SUPFAM" id="SSF103473">
    <property type="entry name" value="MFS general substrate transporter"/>
    <property type="match status" value="1"/>
</dbReference>
<evidence type="ECO:0000256" key="6">
    <source>
        <dbReference type="ARBA" id="ARBA00023136"/>
    </source>
</evidence>
<dbReference type="Proteomes" id="UP000614469">
    <property type="component" value="Unassembled WGS sequence"/>
</dbReference>
<comment type="caution">
    <text evidence="9">The sequence shown here is derived from an EMBL/GenBank/DDBJ whole genome shotgun (WGS) entry which is preliminary data.</text>
</comment>
<keyword evidence="5 7" id="KW-1133">Transmembrane helix</keyword>